<feature type="transmembrane region" description="Helical" evidence="1">
    <location>
        <begin position="79"/>
        <end position="97"/>
    </location>
</feature>
<proteinExistence type="predicted"/>
<keyword evidence="1" id="KW-0472">Membrane</keyword>
<keyword evidence="3" id="KW-1185">Reference proteome</keyword>
<protein>
    <submittedName>
        <fullName evidence="2">Uncharacterized protein</fullName>
    </submittedName>
</protein>
<name>A0A317ZCV3_9BACT</name>
<gene>
    <name evidence="2" type="ORF">DDZ13_14635</name>
</gene>
<evidence type="ECO:0000256" key="1">
    <source>
        <dbReference type="SAM" id="Phobius"/>
    </source>
</evidence>
<keyword evidence="1" id="KW-0812">Transmembrane</keyword>
<dbReference type="EMBL" id="QHJQ01000015">
    <property type="protein sequence ID" value="PXA02936.1"/>
    <property type="molecule type" value="Genomic_DNA"/>
</dbReference>
<dbReference type="PROSITE" id="PS51257">
    <property type="entry name" value="PROKAR_LIPOPROTEIN"/>
    <property type="match status" value="1"/>
</dbReference>
<dbReference type="AlphaFoldDB" id="A0A317ZCV3"/>
<accession>A0A317ZCV3</accession>
<keyword evidence="1" id="KW-1133">Transmembrane helix</keyword>
<comment type="caution">
    <text evidence="2">The sequence shown here is derived from an EMBL/GenBank/DDBJ whole genome shotgun (WGS) entry which is preliminary data.</text>
</comment>
<sequence length="108" mass="12180">MLFAKKALFDSIIGSAYICFIYACSDIAVSGERTAPIIGLNYTTMLVVFLFYSITVFLISMWASWKHCEGLKDKTKKRYWLSLIGAFAFLGATIYYVKIIRPSLGPNN</sequence>
<dbReference type="InParanoid" id="A0A317ZCV3"/>
<feature type="transmembrane region" description="Helical" evidence="1">
    <location>
        <begin position="7"/>
        <end position="29"/>
    </location>
</feature>
<evidence type="ECO:0000313" key="3">
    <source>
        <dbReference type="Proteomes" id="UP000247099"/>
    </source>
</evidence>
<evidence type="ECO:0000313" key="2">
    <source>
        <dbReference type="EMBL" id="PXA02936.1"/>
    </source>
</evidence>
<feature type="transmembrane region" description="Helical" evidence="1">
    <location>
        <begin position="35"/>
        <end position="59"/>
    </location>
</feature>
<reference evidence="2 3" key="1">
    <citation type="submission" date="2018-05" db="EMBL/GenBank/DDBJ databases">
        <title>Coraliomargarita sinensis sp. nov., isolated from a marine solar saltern.</title>
        <authorList>
            <person name="Zhou L.Y."/>
        </authorList>
    </citation>
    <scope>NUCLEOTIDE SEQUENCE [LARGE SCALE GENOMIC DNA]</scope>
    <source>
        <strain evidence="2 3">WN38</strain>
    </source>
</reference>
<dbReference type="Proteomes" id="UP000247099">
    <property type="component" value="Unassembled WGS sequence"/>
</dbReference>
<organism evidence="2 3">
    <name type="scientific">Coraliomargarita sinensis</name>
    <dbReference type="NCBI Taxonomy" id="2174842"/>
    <lineage>
        <taxon>Bacteria</taxon>
        <taxon>Pseudomonadati</taxon>
        <taxon>Verrucomicrobiota</taxon>
        <taxon>Opitutia</taxon>
        <taxon>Puniceicoccales</taxon>
        <taxon>Coraliomargaritaceae</taxon>
        <taxon>Coraliomargarita</taxon>
    </lineage>
</organism>